<dbReference type="AlphaFoldDB" id="A0A9W5WW77"/>
<name>A0A9W5WW77_BABOV</name>
<keyword evidence="1" id="KW-0812">Transmembrane</keyword>
<keyword evidence="1" id="KW-1133">Transmembrane helix</keyword>
<dbReference type="EMBL" id="BLIY01000024">
    <property type="protein sequence ID" value="GFE55830.1"/>
    <property type="molecule type" value="Genomic_DNA"/>
</dbReference>
<evidence type="ECO:0000256" key="1">
    <source>
        <dbReference type="SAM" id="Phobius"/>
    </source>
</evidence>
<feature type="transmembrane region" description="Helical" evidence="1">
    <location>
        <begin position="132"/>
        <end position="154"/>
    </location>
</feature>
<comment type="caution">
    <text evidence="2">The sequence shown here is derived from an EMBL/GenBank/DDBJ whole genome shotgun (WGS) entry which is preliminary data.</text>
</comment>
<reference evidence="2" key="1">
    <citation type="submission" date="2019-12" db="EMBL/GenBank/DDBJ databases">
        <title>Genome sequence of Babesia ovis.</title>
        <authorList>
            <person name="Yamagishi J."/>
            <person name="Sevinc F."/>
            <person name="Xuan X."/>
        </authorList>
    </citation>
    <scope>NUCLEOTIDE SEQUENCE</scope>
    <source>
        <strain evidence="2">Selcuk</strain>
    </source>
</reference>
<protein>
    <submittedName>
        <fullName evidence="2">Chromosome condensation regulator RCC1 protein, putative</fullName>
    </submittedName>
</protein>
<dbReference type="Proteomes" id="UP001057455">
    <property type="component" value="Unassembled WGS sequence"/>
</dbReference>
<proteinExistence type="predicted"/>
<evidence type="ECO:0000313" key="2">
    <source>
        <dbReference type="EMBL" id="GFE55830.1"/>
    </source>
</evidence>
<organism evidence="2 3">
    <name type="scientific">Babesia ovis</name>
    <dbReference type="NCBI Taxonomy" id="5869"/>
    <lineage>
        <taxon>Eukaryota</taxon>
        <taxon>Sar</taxon>
        <taxon>Alveolata</taxon>
        <taxon>Apicomplexa</taxon>
        <taxon>Aconoidasida</taxon>
        <taxon>Piroplasmida</taxon>
        <taxon>Babesiidae</taxon>
        <taxon>Babesia</taxon>
    </lineage>
</organism>
<keyword evidence="3" id="KW-1185">Reference proteome</keyword>
<accession>A0A9W5WW77</accession>
<dbReference type="OrthoDB" id="366254at2759"/>
<evidence type="ECO:0000313" key="3">
    <source>
        <dbReference type="Proteomes" id="UP001057455"/>
    </source>
</evidence>
<keyword evidence="1" id="KW-0472">Membrane</keyword>
<feature type="transmembrane region" description="Helical" evidence="1">
    <location>
        <begin position="166"/>
        <end position="197"/>
    </location>
</feature>
<sequence length="214" mass="23741">MTRDRLLIKDVSSGIPATWHRNTLSIFGTSNDSTSASSAPSQLVHPDGSFNVGLAVDSVQLDHRGARIPDHDNGSDEQQTLMVYASADEGSKHDVVRHHPVMITVLLFYLLLTLWLGPLAMKAPEATYRTTILVSICCASLLDLFLVVGVLWRFGFFDTMNLNTTMLSFLILVLLLHTESVVALCLVGAHCITVLATRYSLWKCTSRLFLVYRF</sequence>
<gene>
    <name evidence="2" type="ORF">BaOVIS_032340</name>
</gene>
<feature type="transmembrane region" description="Helical" evidence="1">
    <location>
        <begin position="101"/>
        <end position="120"/>
    </location>
</feature>